<dbReference type="Proteomes" id="UP000546917">
    <property type="component" value="Unassembled WGS sequence"/>
</dbReference>
<proteinExistence type="inferred from homology"/>
<dbReference type="InterPro" id="IPR036291">
    <property type="entry name" value="NAD(P)-bd_dom_sf"/>
</dbReference>
<reference evidence="3 4" key="1">
    <citation type="submission" date="2020-05" db="EMBL/GenBank/DDBJ databases">
        <authorList>
            <person name="Zhang R."/>
        </authorList>
    </citation>
    <scope>NUCLEOTIDE SEQUENCE [LARGE SCALE GENOMIC DNA]</scope>
    <source>
        <strain evidence="3 4">DSM 28986</strain>
    </source>
</reference>
<protein>
    <submittedName>
        <fullName evidence="3">SDR family oxidoreductase</fullName>
    </submittedName>
</protein>
<dbReference type="RefSeq" id="WP_171482102.1">
    <property type="nucleotide sequence ID" value="NZ_JABGBP010000421.1"/>
</dbReference>
<comment type="similarity">
    <text evidence="1">Belongs to the short-chain dehydrogenases/reductases (SDR) family.</text>
</comment>
<dbReference type="SUPFAM" id="SSF51735">
    <property type="entry name" value="NAD(P)-binding Rossmann-fold domains"/>
    <property type="match status" value="1"/>
</dbReference>
<dbReference type="CDD" id="cd05233">
    <property type="entry name" value="SDR_c"/>
    <property type="match status" value="1"/>
</dbReference>
<comment type="caution">
    <text evidence="3">The sequence shown here is derived from an EMBL/GenBank/DDBJ whole genome shotgun (WGS) entry which is preliminary data.</text>
</comment>
<dbReference type="GO" id="GO:0016491">
    <property type="term" value="F:oxidoreductase activity"/>
    <property type="evidence" value="ECO:0007669"/>
    <property type="project" value="UniProtKB-KW"/>
</dbReference>
<evidence type="ECO:0000256" key="1">
    <source>
        <dbReference type="ARBA" id="ARBA00006484"/>
    </source>
</evidence>
<dbReference type="InterPro" id="IPR020904">
    <property type="entry name" value="Sc_DH/Rdtase_CS"/>
</dbReference>
<dbReference type="PRINTS" id="PR00081">
    <property type="entry name" value="GDHRDH"/>
</dbReference>
<dbReference type="AlphaFoldDB" id="A0A7K4FQ36"/>
<evidence type="ECO:0000313" key="4">
    <source>
        <dbReference type="Proteomes" id="UP000546917"/>
    </source>
</evidence>
<dbReference type="PRINTS" id="PR00080">
    <property type="entry name" value="SDRFAMILY"/>
</dbReference>
<dbReference type="PANTHER" id="PTHR24321">
    <property type="entry name" value="DEHYDROGENASES, SHORT CHAIN"/>
    <property type="match status" value="1"/>
</dbReference>
<sequence length="220" mass="23801">MRADIVQERRKDIELLLTDRRIDSKTLALDIREKESIDKIINTAIQAYGSIDILCNNAGIMDGAMSVAETSDELWNRVMDINLKAPFRATRAVIPQMLKQKHGAILNTASVAGLYGGRAGVSYTVSKHGLIGLTKHVAAFYGTQGMRCNAMALGAVKTNIGIGSKQPDDMGLKIIQKTFGAMPEPADAGQIAKIALFLVSEQSEYLNGTVLVADSGWTVY</sequence>
<dbReference type="PROSITE" id="PS00061">
    <property type="entry name" value="ADH_SHORT"/>
    <property type="match status" value="1"/>
</dbReference>
<evidence type="ECO:0000256" key="2">
    <source>
        <dbReference type="ARBA" id="ARBA00023002"/>
    </source>
</evidence>
<dbReference type="Gene3D" id="3.40.50.720">
    <property type="entry name" value="NAD(P)-binding Rossmann-like Domain"/>
    <property type="match status" value="1"/>
</dbReference>
<accession>A0A7K4FQ36</accession>
<organism evidence="3 4">
    <name type="scientific">Ferroplasma acidiphilum</name>
    <dbReference type="NCBI Taxonomy" id="74969"/>
    <lineage>
        <taxon>Archaea</taxon>
        <taxon>Methanobacteriati</taxon>
        <taxon>Thermoplasmatota</taxon>
        <taxon>Thermoplasmata</taxon>
        <taxon>Thermoplasmatales</taxon>
        <taxon>Ferroplasmaceae</taxon>
        <taxon>Ferroplasma</taxon>
    </lineage>
</organism>
<gene>
    <name evidence="3" type="ORF">HLB00_09520</name>
</gene>
<dbReference type="Pfam" id="PF13561">
    <property type="entry name" value="adh_short_C2"/>
    <property type="match status" value="1"/>
</dbReference>
<name>A0A7K4FQ36_9ARCH</name>
<dbReference type="EMBL" id="JABGBP010000421">
    <property type="protein sequence ID" value="NOL61055.1"/>
    <property type="molecule type" value="Genomic_DNA"/>
</dbReference>
<dbReference type="PANTHER" id="PTHR24321:SF8">
    <property type="entry name" value="ESTRADIOL 17-BETA-DEHYDROGENASE 8-RELATED"/>
    <property type="match status" value="1"/>
</dbReference>
<dbReference type="InterPro" id="IPR002347">
    <property type="entry name" value="SDR_fam"/>
</dbReference>
<keyword evidence="2" id="KW-0560">Oxidoreductase</keyword>
<evidence type="ECO:0000313" key="3">
    <source>
        <dbReference type="EMBL" id="NOL61055.1"/>
    </source>
</evidence>